<dbReference type="GO" id="GO:0004140">
    <property type="term" value="F:dephospho-CoA kinase activity"/>
    <property type="evidence" value="ECO:0007669"/>
    <property type="project" value="TreeGrafter"/>
</dbReference>
<dbReference type="PANTHER" id="PTHR10695:SF46">
    <property type="entry name" value="BIFUNCTIONAL COENZYME A SYNTHASE-RELATED"/>
    <property type="match status" value="1"/>
</dbReference>
<dbReference type="Proteomes" id="UP000076842">
    <property type="component" value="Unassembled WGS sequence"/>
</dbReference>
<dbReference type="AlphaFoldDB" id="A0A165CRG0"/>
<keyword evidence="3" id="KW-1185">Reference proteome</keyword>
<dbReference type="PANTHER" id="PTHR10695">
    <property type="entry name" value="DEPHOSPHO-COA KINASE-RELATED"/>
    <property type="match status" value="1"/>
</dbReference>
<dbReference type="GO" id="GO:0015937">
    <property type="term" value="P:coenzyme A biosynthetic process"/>
    <property type="evidence" value="ECO:0007669"/>
    <property type="project" value="TreeGrafter"/>
</dbReference>
<evidence type="ECO:0000259" key="1">
    <source>
        <dbReference type="Pfam" id="PF01467"/>
    </source>
</evidence>
<evidence type="ECO:0000313" key="3">
    <source>
        <dbReference type="Proteomes" id="UP000076842"/>
    </source>
</evidence>
<dbReference type="Pfam" id="PF01467">
    <property type="entry name" value="CTP_transf_like"/>
    <property type="match status" value="1"/>
</dbReference>
<dbReference type="Gene3D" id="3.40.50.620">
    <property type="entry name" value="HUPs"/>
    <property type="match status" value="1"/>
</dbReference>
<feature type="non-terminal residue" evidence="2">
    <location>
        <position position="1"/>
    </location>
</feature>
<dbReference type="OrthoDB" id="330671at2759"/>
<dbReference type="InterPro" id="IPR004821">
    <property type="entry name" value="Cyt_trans-like"/>
</dbReference>
<gene>
    <name evidence="2" type="ORF">CALCODRAFT_443334</name>
</gene>
<dbReference type="NCBIfam" id="NF001985">
    <property type="entry name" value="PRK00777.1"/>
    <property type="match status" value="1"/>
</dbReference>
<sequence>ALGGTFDHLHSGHRILLSSALLLTSHKLIVGLTAPPLLKSKRHAALVQGLEERARAVRAFCARFSAAVTVDVVEISDVAGPTAWDGAIDALIVSRETVSGAEAIAKIREANGLPPLEVYVIDVISADDASLPHEDAERLKDAKISSTAIRGWIAEREKERRAREAPAEETPV</sequence>
<keyword evidence="2" id="KW-0808">Transferase</keyword>
<reference evidence="2 3" key="1">
    <citation type="journal article" date="2016" name="Mol. Biol. Evol.">
        <title>Comparative Genomics of Early-Diverging Mushroom-Forming Fungi Provides Insights into the Origins of Lignocellulose Decay Capabilities.</title>
        <authorList>
            <person name="Nagy L.G."/>
            <person name="Riley R."/>
            <person name="Tritt A."/>
            <person name="Adam C."/>
            <person name="Daum C."/>
            <person name="Floudas D."/>
            <person name="Sun H."/>
            <person name="Yadav J.S."/>
            <person name="Pangilinan J."/>
            <person name="Larsson K.H."/>
            <person name="Matsuura K."/>
            <person name="Barry K."/>
            <person name="Labutti K."/>
            <person name="Kuo R."/>
            <person name="Ohm R.A."/>
            <person name="Bhattacharya S.S."/>
            <person name="Shirouzu T."/>
            <person name="Yoshinaga Y."/>
            <person name="Martin F.M."/>
            <person name="Grigoriev I.V."/>
            <person name="Hibbett D.S."/>
        </authorList>
    </citation>
    <scope>NUCLEOTIDE SEQUENCE [LARGE SCALE GENOMIC DNA]</scope>
    <source>
        <strain evidence="2 3">HHB12733</strain>
    </source>
</reference>
<evidence type="ECO:0000313" key="2">
    <source>
        <dbReference type="EMBL" id="KZT51250.1"/>
    </source>
</evidence>
<protein>
    <submittedName>
        <fullName evidence="2">Nucleotidylyl transferase</fullName>
    </submittedName>
</protein>
<organism evidence="2 3">
    <name type="scientific">Calocera cornea HHB12733</name>
    <dbReference type="NCBI Taxonomy" id="1353952"/>
    <lineage>
        <taxon>Eukaryota</taxon>
        <taxon>Fungi</taxon>
        <taxon>Dikarya</taxon>
        <taxon>Basidiomycota</taxon>
        <taxon>Agaricomycotina</taxon>
        <taxon>Dacrymycetes</taxon>
        <taxon>Dacrymycetales</taxon>
        <taxon>Dacrymycetaceae</taxon>
        <taxon>Calocera</taxon>
    </lineage>
</organism>
<dbReference type="InterPro" id="IPR014729">
    <property type="entry name" value="Rossmann-like_a/b/a_fold"/>
</dbReference>
<dbReference type="InParanoid" id="A0A165CRG0"/>
<dbReference type="SUPFAM" id="SSF52374">
    <property type="entry name" value="Nucleotidylyl transferase"/>
    <property type="match status" value="1"/>
</dbReference>
<feature type="domain" description="Cytidyltransferase-like" evidence="1">
    <location>
        <begin position="2"/>
        <end position="150"/>
    </location>
</feature>
<accession>A0A165CRG0</accession>
<proteinExistence type="predicted"/>
<name>A0A165CRG0_9BASI</name>
<dbReference type="STRING" id="1353952.A0A165CRG0"/>
<dbReference type="EMBL" id="KV424118">
    <property type="protein sequence ID" value="KZT51250.1"/>
    <property type="molecule type" value="Genomic_DNA"/>
</dbReference>